<sequence>MIVQKTKKSKKGLSGAITALILVIASVIIALVVVFFAFGYLGAFTSTPTVSEAGYGTISGSTLKVTLVSSGNVNIIGIEYGANSVSASKTLTAGTNVVCLSISGLGITPVPGQEYSFTLVLSDGGTVTVTATAS</sequence>
<evidence type="ECO:0000313" key="5">
    <source>
        <dbReference type="Proteomes" id="UP000474054"/>
    </source>
</evidence>
<evidence type="ECO:0000313" key="2">
    <source>
        <dbReference type="EMBL" id="MQL55523.1"/>
    </source>
</evidence>
<keyword evidence="4" id="KW-1185">Reference proteome</keyword>
<dbReference type="Proteomes" id="UP000474054">
    <property type="component" value="Unassembled WGS sequence"/>
</dbReference>
<organism evidence="3 4">
    <name type="scientific">Acidianus ambivalens</name>
    <name type="common">Desulfurolobus ambivalens</name>
    <dbReference type="NCBI Taxonomy" id="2283"/>
    <lineage>
        <taxon>Archaea</taxon>
        <taxon>Thermoproteota</taxon>
        <taxon>Thermoprotei</taxon>
        <taxon>Sulfolobales</taxon>
        <taxon>Sulfolobaceae</taxon>
        <taxon>Acidianus</taxon>
    </lineage>
</organism>
<dbReference type="AlphaFoldDB" id="A0A650CVL0"/>
<gene>
    <name evidence="3" type="ORF">D1866_07645</name>
    <name evidence="2" type="ORF">GFB69_07175</name>
</gene>
<accession>A0A650CVL0</accession>
<dbReference type="RefSeq" id="WP_152941465.1">
    <property type="nucleotide sequence ID" value="NZ_CP045482.1"/>
</dbReference>
<proteinExistence type="predicted"/>
<evidence type="ECO:0000313" key="3">
    <source>
        <dbReference type="EMBL" id="QGR21889.1"/>
    </source>
</evidence>
<evidence type="ECO:0000256" key="1">
    <source>
        <dbReference type="SAM" id="Phobius"/>
    </source>
</evidence>
<feature type="transmembrane region" description="Helical" evidence="1">
    <location>
        <begin position="12"/>
        <end position="41"/>
    </location>
</feature>
<reference evidence="3 4" key="2">
    <citation type="submission" date="2019-10" db="EMBL/GenBank/DDBJ databases">
        <title>Genome Sequences from Six Type Strain Members of the Archaeal Family Sulfolobaceae: Acidianus ambivalens, Acidianus infernus, Metallosphaera prunae, Stygiolobus azoricus, Sulfolobus metallicus, and Sulfurisphaera ohwakuensis.</title>
        <authorList>
            <person name="Counts J.A."/>
            <person name="Kelly R.M."/>
        </authorList>
    </citation>
    <scope>NUCLEOTIDE SEQUENCE [LARGE SCALE GENOMIC DNA]</scope>
    <source>
        <strain evidence="3 4">LEI 10</strain>
    </source>
</reference>
<name>A0A650CVL0_ACIAM</name>
<dbReference type="EMBL" id="WHYS01000002">
    <property type="protein sequence ID" value="MQL55523.1"/>
    <property type="molecule type" value="Genomic_DNA"/>
</dbReference>
<dbReference type="Proteomes" id="UP000426328">
    <property type="component" value="Chromosome"/>
</dbReference>
<protein>
    <recommendedName>
        <fullName evidence="6">DUF973 family protein</fullName>
    </recommendedName>
</protein>
<keyword evidence="1" id="KW-1133">Transmembrane helix</keyword>
<keyword evidence="1" id="KW-0472">Membrane</keyword>
<dbReference type="EMBL" id="CP045482">
    <property type="protein sequence ID" value="QGR21889.1"/>
    <property type="molecule type" value="Genomic_DNA"/>
</dbReference>
<keyword evidence="1" id="KW-0812">Transmembrane</keyword>
<dbReference type="GeneID" id="42779601"/>
<dbReference type="KEGG" id="aamb:D1866_07645"/>
<reference evidence="2 5" key="1">
    <citation type="submission" date="2019-10" db="EMBL/GenBank/DDBJ databases">
        <title>Comparative genomics of sulfur disproportionating microorganisms.</title>
        <authorList>
            <person name="Ward L.M."/>
            <person name="Bertran E."/>
            <person name="Johnston D."/>
        </authorList>
    </citation>
    <scope>NUCLEOTIDE SEQUENCE [LARGE SCALE GENOMIC DNA]</scope>
    <source>
        <strain evidence="2 5">DSM 3772</strain>
    </source>
</reference>
<evidence type="ECO:0008006" key="6">
    <source>
        <dbReference type="Google" id="ProtNLM"/>
    </source>
</evidence>
<evidence type="ECO:0000313" key="4">
    <source>
        <dbReference type="Proteomes" id="UP000426328"/>
    </source>
</evidence>